<dbReference type="EMBL" id="JXTC01000057">
    <property type="protein sequence ID" value="PON93623.1"/>
    <property type="molecule type" value="Genomic_DNA"/>
</dbReference>
<comment type="caution">
    <text evidence="8">The sequence shown here is derived from an EMBL/GenBank/DDBJ whole genome shotgun (WGS) entry which is preliminary data.</text>
</comment>
<dbReference type="InParanoid" id="A0A2P5F745"/>
<evidence type="ECO:0000256" key="2">
    <source>
        <dbReference type="ARBA" id="ARBA00022723"/>
    </source>
</evidence>
<keyword evidence="3" id="KW-0560">Oxidoreductase</keyword>
<name>A0A2P5F745_TREOI</name>
<dbReference type="GO" id="GO:0046872">
    <property type="term" value="F:metal ion binding"/>
    <property type="evidence" value="ECO:0007669"/>
    <property type="project" value="UniProtKB-KW"/>
</dbReference>
<dbReference type="Pfam" id="PF03171">
    <property type="entry name" value="2OG-FeII_Oxy"/>
    <property type="match status" value="1"/>
</dbReference>
<keyword evidence="8" id="KW-0223">Dioxygenase</keyword>
<feature type="compositionally biased region" description="Low complexity" evidence="5">
    <location>
        <begin position="74"/>
        <end position="85"/>
    </location>
</feature>
<keyword evidence="4" id="KW-0408">Iron</keyword>
<gene>
    <name evidence="8" type="ORF">TorRG33x02_106070</name>
</gene>
<evidence type="ECO:0000256" key="1">
    <source>
        <dbReference type="ARBA" id="ARBA00008056"/>
    </source>
</evidence>
<evidence type="ECO:0000313" key="8">
    <source>
        <dbReference type="EMBL" id="PON93623.1"/>
    </source>
</evidence>
<evidence type="ECO:0000259" key="7">
    <source>
        <dbReference type="Pfam" id="PF14226"/>
    </source>
</evidence>
<dbReference type="InterPro" id="IPR027443">
    <property type="entry name" value="IPNS-like_sf"/>
</dbReference>
<organism evidence="8 9">
    <name type="scientific">Trema orientale</name>
    <name type="common">Charcoal tree</name>
    <name type="synonym">Celtis orientalis</name>
    <dbReference type="NCBI Taxonomy" id="63057"/>
    <lineage>
        <taxon>Eukaryota</taxon>
        <taxon>Viridiplantae</taxon>
        <taxon>Streptophyta</taxon>
        <taxon>Embryophyta</taxon>
        <taxon>Tracheophyta</taxon>
        <taxon>Spermatophyta</taxon>
        <taxon>Magnoliopsida</taxon>
        <taxon>eudicotyledons</taxon>
        <taxon>Gunneridae</taxon>
        <taxon>Pentapetalae</taxon>
        <taxon>rosids</taxon>
        <taxon>fabids</taxon>
        <taxon>Rosales</taxon>
        <taxon>Cannabaceae</taxon>
        <taxon>Trema</taxon>
    </lineage>
</organism>
<accession>A0A2P5F745</accession>
<dbReference type="Proteomes" id="UP000237000">
    <property type="component" value="Unassembled WGS sequence"/>
</dbReference>
<feature type="domain" description="Isopenicillin N synthase-like Fe(2+) 2OG dioxygenase" evidence="6">
    <location>
        <begin position="165"/>
        <end position="227"/>
    </location>
</feature>
<dbReference type="SUPFAM" id="SSF51197">
    <property type="entry name" value="Clavaminate synthase-like"/>
    <property type="match status" value="1"/>
</dbReference>
<evidence type="ECO:0000259" key="6">
    <source>
        <dbReference type="Pfam" id="PF03171"/>
    </source>
</evidence>
<reference evidence="9" key="1">
    <citation type="submission" date="2016-06" db="EMBL/GenBank/DDBJ databases">
        <title>Parallel loss of symbiosis genes in relatives of nitrogen-fixing non-legume Parasponia.</title>
        <authorList>
            <person name="Van Velzen R."/>
            <person name="Holmer R."/>
            <person name="Bu F."/>
            <person name="Rutten L."/>
            <person name="Van Zeijl A."/>
            <person name="Liu W."/>
            <person name="Santuari L."/>
            <person name="Cao Q."/>
            <person name="Sharma T."/>
            <person name="Shen D."/>
            <person name="Roswanjaya Y."/>
            <person name="Wardhani T."/>
            <person name="Kalhor M.S."/>
            <person name="Jansen J."/>
            <person name="Van den Hoogen J."/>
            <person name="Gungor B."/>
            <person name="Hartog M."/>
            <person name="Hontelez J."/>
            <person name="Verver J."/>
            <person name="Yang W.-C."/>
            <person name="Schijlen E."/>
            <person name="Repin R."/>
            <person name="Schilthuizen M."/>
            <person name="Schranz E."/>
            <person name="Heidstra R."/>
            <person name="Miyata K."/>
            <person name="Fedorova E."/>
            <person name="Kohlen W."/>
            <person name="Bisseling T."/>
            <person name="Smit S."/>
            <person name="Geurts R."/>
        </authorList>
    </citation>
    <scope>NUCLEOTIDE SEQUENCE [LARGE SCALE GENOMIC DNA]</scope>
    <source>
        <strain evidence="9">cv. RG33-2</strain>
    </source>
</reference>
<evidence type="ECO:0000256" key="5">
    <source>
        <dbReference type="SAM" id="MobiDB-lite"/>
    </source>
</evidence>
<evidence type="ECO:0000313" key="9">
    <source>
        <dbReference type="Proteomes" id="UP000237000"/>
    </source>
</evidence>
<protein>
    <submittedName>
        <fullName evidence="8">Oxoglutarate/iron-dependent dioxygenase</fullName>
    </submittedName>
</protein>
<feature type="domain" description="Non-haem dioxygenase N-terminal" evidence="7">
    <location>
        <begin position="6"/>
        <end position="96"/>
    </location>
</feature>
<dbReference type="STRING" id="63057.A0A2P5F745"/>
<dbReference type="GO" id="GO:0051213">
    <property type="term" value="F:dioxygenase activity"/>
    <property type="evidence" value="ECO:0007669"/>
    <property type="project" value="UniProtKB-KW"/>
</dbReference>
<dbReference type="PANTHER" id="PTHR10209:SF732">
    <property type="entry name" value="FLAVONOL SYNTHASE_FLAVANONE 3-HYDROXYLASE-LIKE"/>
    <property type="match status" value="1"/>
</dbReference>
<evidence type="ECO:0000256" key="4">
    <source>
        <dbReference type="ARBA" id="ARBA00023004"/>
    </source>
</evidence>
<proteinExistence type="inferred from homology"/>
<dbReference type="Pfam" id="PF14226">
    <property type="entry name" value="DIOX_N"/>
    <property type="match status" value="1"/>
</dbReference>
<keyword evidence="9" id="KW-1185">Reference proteome</keyword>
<dbReference type="OrthoDB" id="1182225at2759"/>
<dbReference type="InterPro" id="IPR026992">
    <property type="entry name" value="DIOX_N"/>
</dbReference>
<dbReference type="InterPro" id="IPR044861">
    <property type="entry name" value="IPNS-like_FE2OG_OXY"/>
</dbReference>
<comment type="similarity">
    <text evidence="1">Belongs to the iron/ascorbate-dependent oxidoreductase family.</text>
</comment>
<evidence type="ECO:0000256" key="3">
    <source>
        <dbReference type="ARBA" id="ARBA00023002"/>
    </source>
</evidence>
<keyword evidence="2" id="KW-0479">Metal-binding</keyword>
<dbReference type="AlphaFoldDB" id="A0A2P5F745"/>
<dbReference type="Gene3D" id="2.60.120.330">
    <property type="entry name" value="B-lactam Antibiotic, Isopenicillin N Synthase, Chain"/>
    <property type="match status" value="1"/>
</dbReference>
<feature type="region of interest" description="Disordered" evidence="5">
    <location>
        <begin position="70"/>
        <end position="89"/>
    </location>
</feature>
<dbReference type="PANTHER" id="PTHR10209">
    <property type="entry name" value="OXIDOREDUCTASE, 2OG-FE II OXYGENASE FAMILY PROTEIN"/>
    <property type="match status" value="1"/>
</dbReference>
<sequence length="237" mass="26829">MPNSTIPTIDLSPFFKEGDHENEKNKVIEIIGQACSEYGFFQITNHGVPLGLMSQALELSKEFFGYPDEEKLKSSPGSSAPLPAGYSRQPEHSLDKNEYLLMFPPDSNFNVYPQNPPQLREVVEDIFLKLTKIGLLLESILNECLGLPPNFLKEYNCDRSWDFMAAIRYFPAMESESNGITEHEDANCITFVFQDEVGGLEVCKNKEWIPVILTQGTIVVNLGDVIQRDRKLEHIAR</sequence>